<name>A0ACB9Z497_9PEZI</name>
<evidence type="ECO:0000313" key="1">
    <source>
        <dbReference type="EMBL" id="KAI4866132.1"/>
    </source>
</evidence>
<comment type="caution">
    <text evidence="1">The sequence shown here is derived from an EMBL/GenBank/DDBJ whole genome shotgun (WGS) entry which is preliminary data.</text>
</comment>
<reference evidence="1 2" key="1">
    <citation type="journal article" date="2022" name="New Phytol.">
        <title>Ecological generalism drives hyperdiversity of secondary metabolite gene clusters in xylarialean endophytes.</title>
        <authorList>
            <person name="Franco M.E.E."/>
            <person name="Wisecaver J.H."/>
            <person name="Arnold A.E."/>
            <person name="Ju Y.M."/>
            <person name="Slot J.C."/>
            <person name="Ahrendt S."/>
            <person name="Moore L.P."/>
            <person name="Eastman K.E."/>
            <person name="Scott K."/>
            <person name="Konkel Z."/>
            <person name="Mondo S.J."/>
            <person name="Kuo A."/>
            <person name="Hayes R.D."/>
            <person name="Haridas S."/>
            <person name="Andreopoulos B."/>
            <person name="Riley R."/>
            <person name="LaButti K."/>
            <person name="Pangilinan J."/>
            <person name="Lipzen A."/>
            <person name="Amirebrahimi M."/>
            <person name="Yan J."/>
            <person name="Adam C."/>
            <person name="Keymanesh K."/>
            <person name="Ng V."/>
            <person name="Louie K."/>
            <person name="Northen T."/>
            <person name="Drula E."/>
            <person name="Henrissat B."/>
            <person name="Hsieh H.M."/>
            <person name="Youens-Clark K."/>
            <person name="Lutzoni F."/>
            <person name="Miadlikowska J."/>
            <person name="Eastwood D.C."/>
            <person name="Hamelin R.C."/>
            <person name="Grigoriev I.V."/>
            <person name="U'Ren J.M."/>
        </authorList>
    </citation>
    <scope>NUCLEOTIDE SEQUENCE [LARGE SCALE GENOMIC DNA]</scope>
    <source>
        <strain evidence="1 2">CBS 119005</strain>
    </source>
</reference>
<dbReference type="Proteomes" id="UP001497700">
    <property type="component" value="Unassembled WGS sequence"/>
</dbReference>
<sequence length="423" mass="44649">MMTSPIRIAVIGGGLAGAIVANALRKIPHVDVQVYESAPEFSERGLGIGLSKLALQALEEIIPSGANLLRTDAGAVDIGASRIAIGSGPKAGELVCDIPGDEGLAMTRGPLLKALLSRVPSGILHAAKKLASIEQTGSGVNIAFEDGTAATFDAVVGADGIFSTVRKHVLLRDDDVSAEEQHGASPVGGWECRNLVPVAKAKAVLGEASFEVDREYCWAGEGGFMMHALVEDGTMVQCIVACVETDFPPDRKRIVTREVLEEVLAPSWFDGPIGKQMVEIMLDQENPIGYSIWEHKTTPTYSHGRVCLIGDAAHTTSPYQGAGGGLAIEDAFVLGNLLSSISSAGELEAAFKAFDAVRRPRCQAVIDTSRASGQLLSGQNPEVGVDADKMAKEMDVLFGHIDALDLQAHKQAALDELRKLLAH</sequence>
<protein>
    <submittedName>
        <fullName evidence="1">FAD/NAD(P)-binding domain-containing protein</fullName>
    </submittedName>
</protein>
<keyword evidence="2" id="KW-1185">Reference proteome</keyword>
<organism evidence="1 2">
    <name type="scientific">Hypoxylon rubiginosum</name>
    <dbReference type="NCBI Taxonomy" id="110542"/>
    <lineage>
        <taxon>Eukaryota</taxon>
        <taxon>Fungi</taxon>
        <taxon>Dikarya</taxon>
        <taxon>Ascomycota</taxon>
        <taxon>Pezizomycotina</taxon>
        <taxon>Sordariomycetes</taxon>
        <taxon>Xylariomycetidae</taxon>
        <taxon>Xylariales</taxon>
        <taxon>Hypoxylaceae</taxon>
        <taxon>Hypoxylon</taxon>
    </lineage>
</organism>
<accession>A0ACB9Z497</accession>
<proteinExistence type="predicted"/>
<gene>
    <name evidence="1" type="ORF">F4820DRAFT_270941</name>
</gene>
<evidence type="ECO:0000313" key="2">
    <source>
        <dbReference type="Proteomes" id="UP001497700"/>
    </source>
</evidence>
<dbReference type="EMBL" id="MU393463">
    <property type="protein sequence ID" value="KAI4866132.1"/>
    <property type="molecule type" value="Genomic_DNA"/>
</dbReference>